<dbReference type="Pfam" id="PF08263">
    <property type="entry name" value="LRRNT_2"/>
    <property type="match status" value="1"/>
</dbReference>
<dbReference type="PANTHER" id="PTHR48060">
    <property type="entry name" value="DNA DAMAGE-REPAIR/TOLERATION PROTEIN DRT100"/>
    <property type="match status" value="1"/>
</dbReference>
<gene>
    <name evidence="7" type="ORF">COLO4_27215</name>
</gene>
<keyword evidence="8" id="KW-1185">Reference proteome</keyword>
<evidence type="ECO:0000313" key="8">
    <source>
        <dbReference type="Proteomes" id="UP000187203"/>
    </source>
</evidence>
<dbReference type="AlphaFoldDB" id="A0A1R3HS16"/>
<dbReference type="InterPro" id="IPR001611">
    <property type="entry name" value="Leu-rich_rpt"/>
</dbReference>
<dbReference type="STRING" id="93759.A0A1R3HS16"/>
<name>A0A1R3HS16_9ROSI</name>
<comment type="caution">
    <text evidence="7">The sequence shown here is derived from an EMBL/GenBank/DDBJ whole genome shotgun (WGS) entry which is preliminary data.</text>
</comment>
<dbReference type="InterPro" id="IPR053211">
    <property type="entry name" value="DNA_repair-toleration"/>
</dbReference>
<dbReference type="FunFam" id="3.80.10.10:FF:000400">
    <property type="entry name" value="Nuclear pore complex protein NUP107"/>
    <property type="match status" value="1"/>
</dbReference>
<accession>A0A1R3HS16</accession>
<dbReference type="Pfam" id="PF00560">
    <property type="entry name" value="LRR_1"/>
    <property type="match status" value="2"/>
</dbReference>
<evidence type="ECO:0000256" key="4">
    <source>
        <dbReference type="ARBA" id="ARBA00022737"/>
    </source>
</evidence>
<dbReference type="InterPro" id="IPR032675">
    <property type="entry name" value="LRR_dom_sf"/>
</dbReference>
<evidence type="ECO:0000259" key="6">
    <source>
        <dbReference type="Pfam" id="PF08263"/>
    </source>
</evidence>
<evidence type="ECO:0000313" key="7">
    <source>
        <dbReference type="EMBL" id="OMO73209.1"/>
    </source>
</evidence>
<reference evidence="8" key="1">
    <citation type="submission" date="2013-09" db="EMBL/GenBank/DDBJ databases">
        <title>Corchorus olitorius genome sequencing.</title>
        <authorList>
            <person name="Alam M."/>
            <person name="Haque M.S."/>
            <person name="Islam M.S."/>
            <person name="Emdad E.M."/>
            <person name="Islam M.M."/>
            <person name="Ahmed B."/>
            <person name="Halim A."/>
            <person name="Hossen Q.M.M."/>
            <person name="Hossain M.Z."/>
            <person name="Ahmed R."/>
            <person name="Khan M.M."/>
            <person name="Islam R."/>
            <person name="Rashid M.M."/>
            <person name="Khan S.A."/>
            <person name="Rahman M.S."/>
            <person name="Alam M."/>
            <person name="Yahiya A.S."/>
            <person name="Khan M.S."/>
            <person name="Azam M.S."/>
            <person name="Haque T."/>
            <person name="Lashkar M.Z.H."/>
            <person name="Akhand A.I."/>
            <person name="Morshed G."/>
            <person name="Roy S."/>
            <person name="Uddin K.S."/>
            <person name="Rabeya T."/>
            <person name="Hossain A.S."/>
            <person name="Chowdhury A."/>
            <person name="Snigdha A.R."/>
            <person name="Mortoza M.S."/>
            <person name="Matin S.A."/>
            <person name="Hoque S.M.E."/>
            <person name="Islam M.K."/>
            <person name="Roy D.K."/>
            <person name="Haider R."/>
            <person name="Moosa M.M."/>
            <person name="Elias S.M."/>
            <person name="Hasan A.M."/>
            <person name="Jahan S."/>
            <person name="Shafiuddin M."/>
            <person name="Mahmood N."/>
            <person name="Shommy N.S."/>
        </authorList>
    </citation>
    <scope>NUCLEOTIDE SEQUENCE [LARGE SCALE GENOMIC DNA]</scope>
    <source>
        <strain evidence="8">cv. O-4</strain>
    </source>
</reference>
<comment type="subcellular location">
    <subcellularLocation>
        <location evidence="1">Membrane</location>
    </subcellularLocation>
</comment>
<dbReference type="Proteomes" id="UP000187203">
    <property type="component" value="Unassembled WGS sequence"/>
</dbReference>
<feature type="domain" description="Leucine-rich repeat-containing N-terminal plant-type" evidence="6">
    <location>
        <begin position="31"/>
        <end position="69"/>
    </location>
</feature>
<evidence type="ECO:0000256" key="5">
    <source>
        <dbReference type="ARBA" id="ARBA00023136"/>
    </source>
</evidence>
<evidence type="ECO:0000256" key="2">
    <source>
        <dbReference type="ARBA" id="ARBA00022614"/>
    </source>
</evidence>
<dbReference type="SUPFAM" id="SSF52058">
    <property type="entry name" value="L domain-like"/>
    <property type="match status" value="1"/>
</dbReference>
<dbReference type="OrthoDB" id="850177at2759"/>
<dbReference type="Gene3D" id="3.80.10.10">
    <property type="entry name" value="Ribonuclease Inhibitor"/>
    <property type="match status" value="1"/>
</dbReference>
<evidence type="ECO:0000256" key="3">
    <source>
        <dbReference type="ARBA" id="ARBA00022729"/>
    </source>
</evidence>
<dbReference type="InterPro" id="IPR013210">
    <property type="entry name" value="LRR_N_plant-typ"/>
</dbReference>
<proteinExistence type="predicted"/>
<evidence type="ECO:0000256" key="1">
    <source>
        <dbReference type="ARBA" id="ARBA00004370"/>
    </source>
</evidence>
<keyword evidence="5" id="KW-0472">Membrane</keyword>
<keyword evidence="2" id="KW-0433">Leucine-rich repeat</keyword>
<keyword evidence="4" id="KW-0677">Repeat</keyword>
<protein>
    <recommendedName>
        <fullName evidence="6">Leucine-rich repeat-containing N-terminal plant-type domain-containing protein</fullName>
    </recommendedName>
</protein>
<dbReference type="PANTHER" id="PTHR48060:SF21">
    <property type="entry name" value="L DOMAIN-LIKE PROTEIN"/>
    <property type="match status" value="1"/>
</dbReference>
<dbReference type="EMBL" id="AWUE01019499">
    <property type="protein sequence ID" value="OMO73209.1"/>
    <property type="molecule type" value="Genomic_DNA"/>
</dbReference>
<organism evidence="7 8">
    <name type="scientific">Corchorus olitorius</name>
    <dbReference type="NCBI Taxonomy" id="93759"/>
    <lineage>
        <taxon>Eukaryota</taxon>
        <taxon>Viridiplantae</taxon>
        <taxon>Streptophyta</taxon>
        <taxon>Embryophyta</taxon>
        <taxon>Tracheophyta</taxon>
        <taxon>Spermatophyta</taxon>
        <taxon>Magnoliopsida</taxon>
        <taxon>eudicotyledons</taxon>
        <taxon>Gunneridae</taxon>
        <taxon>Pentapetalae</taxon>
        <taxon>rosids</taxon>
        <taxon>malvids</taxon>
        <taxon>Malvales</taxon>
        <taxon>Malvaceae</taxon>
        <taxon>Grewioideae</taxon>
        <taxon>Apeibeae</taxon>
        <taxon>Corchorus</taxon>
    </lineage>
</organism>
<dbReference type="GO" id="GO:0016020">
    <property type="term" value="C:membrane"/>
    <property type="evidence" value="ECO:0007669"/>
    <property type="project" value="UniProtKB-SubCell"/>
</dbReference>
<sequence>MDMSKSYLVLSAFLVQYCFMVSYAMIVRNLSTDQHALVEVKGLISDPHNILANNWTDTNSVCNWIGVSCAIKHRRVRGLNLPNMNLAGTIPPHLGNLSFLASLNLSANNFHGHLPKELGHLSRLKLIDLSFNFFNAEVPSWFGRLDQVLHLALETIISQNQLSGFIPRSVGNLTRLNSLYIGGNSLEDLFCASHAPKWVDPAFNL</sequence>
<keyword evidence="3" id="KW-0732">Signal</keyword>